<gene>
    <name evidence="3" type="ORF">GKC30_11715</name>
</gene>
<keyword evidence="4" id="KW-1185">Reference proteome</keyword>
<dbReference type="EMBL" id="WODC01000008">
    <property type="protein sequence ID" value="MUM78302.1"/>
    <property type="molecule type" value="Genomic_DNA"/>
</dbReference>
<accession>A0A7K1KQW3</accession>
<sequence length="309" mass="35117">MSKPYVSLREVGRLLDVPPSTIVYYKDKFQRFIPSVGGEGRRRRYPAAVVEVFRRIREMFADNCSVDQIERELVLRFGDLLGDSCFDQCSDQYVDQRVGRSAVSGCGVHGSCRPEAGGVLDKIADALENQSLFRSEIRSLRDEVDTLRRERREVEREYSTKVSALEKEIAELRRRMASRASGGGIDFPPAEFLSGPLVICSEGEYLGVQGKGGRPFSLQDFVRLIERKMSESMDVEISWRRQDGHWVLVVRTEDRPRRREQNIVLVSRRTVTPSGNIVTEVTRLNIDGNDAPDALLLTLFRQLRAVFNG</sequence>
<evidence type="ECO:0000313" key="4">
    <source>
        <dbReference type="Proteomes" id="UP000461162"/>
    </source>
</evidence>
<dbReference type="InterPro" id="IPR009061">
    <property type="entry name" value="DNA-bd_dom_put_sf"/>
</dbReference>
<dbReference type="Pfam" id="PF13411">
    <property type="entry name" value="MerR_1"/>
    <property type="match status" value="1"/>
</dbReference>
<protein>
    <submittedName>
        <fullName evidence="3">MerR family transcriptional regulator</fullName>
    </submittedName>
</protein>
<dbReference type="GO" id="GO:0003677">
    <property type="term" value="F:DNA binding"/>
    <property type="evidence" value="ECO:0007669"/>
    <property type="project" value="InterPro"/>
</dbReference>
<dbReference type="Gene3D" id="1.10.1660.10">
    <property type="match status" value="1"/>
</dbReference>
<feature type="coiled-coil region" evidence="1">
    <location>
        <begin position="130"/>
        <end position="175"/>
    </location>
</feature>
<dbReference type="SUPFAM" id="SSF46955">
    <property type="entry name" value="Putative DNA-binding domain"/>
    <property type="match status" value="1"/>
</dbReference>
<comment type="caution">
    <text evidence="3">The sequence shown here is derived from an EMBL/GenBank/DDBJ whole genome shotgun (WGS) entry which is preliminary data.</text>
</comment>
<reference evidence="3 4" key="1">
    <citation type="submission" date="2019-11" db="EMBL/GenBank/DDBJ databases">
        <title>Pseudodesulfovibrio alkaliphilus, sp. nov., an alkaliphilic sulfate-reducing bacteria from mud volcano of Taman peninsula, Russia.</title>
        <authorList>
            <person name="Frolova A."/>
            <person name="Merkel A.Y."/>
            <person name="Slobodkin A.I."/>
        </authorList>
    </citation>
    <scope>NUCLEOTIDE SEQUENCE [LARGE SCALE GENOMIC DNA]</scope>
    <source>
        <strain evidence="3 4">F-1</strain>
    </source>
</reference>
<evidence type="ECO:0000313" key="3">
    <source>
        <dbReference type="EMBL" id="MUM78302.1"/>
    </source>
</evidence>
<name>A0A7K1KQW3_9BACT</name>
<evidence type="ECO:0000256" key="1">
    <source>
        <dbReference type="SAM" id="Coils"/>
    </source>
</evidence>
<dbReference type="InterPro" id="IPR000551">
    <property type="entry name" value="MerR-type_HTH_dom"/>
</dbReference>
<proteinExistence type="predicted"/>
<organism evidence="3 4">
    <name type="scientific">Pseudodesulfovibrio alkaliphilus</name>
    <dbReference type="NCBI Taxonomy" id="2661613"/>
    <lineage>
        <taxon>Bacteria</taxon>
        <taxon>Pseudomonadati</taxon>
        <taxon>Thermodesulfobacteriota</taxon>
        <taxon>Desulfovibrionia</taxon>
        <taxon>Desulfovibrionales</taxon>
        <taxon>Desulfovibrionaceae</taxon>
    </lineage>
</organism>
<dbReference type="GO" id="GO:0006355">
    <property type="term" value="P:regulation of DNA-templated transcription"/>
    <property type="evidence" value="ECO:0007669"/>
    <property type="project" value="InterPro"/>
</dbReference>
<feature type="domain" description="HTH merR-type" evidence="2">
    <location>
        <begin position="7"/>
        <end position="71"/>
    </location>
</feature>
<evidence type="ECO:0000259" key="2">
    <source>
        <dbReference type="Pfam" id="PF13411"/>
    </source>
</evidence>
<dbReference type="Proteomes" id="UP000461162">
    <property type="component" value="Unassembled WGS sequence"/>
</dbReference>
<keyword evidence="1" id="KW-0175">Coiled coil</keyword>
<dbReference type="AlphaFoldDB" id="A0A7K1KQW3"/>